<feature type="domain" description="DUF374" evidence="1">
    <location>
        <begin position="54"/>
        <end position="116"/>
    </location>
</feature>
<dbReference type="InterPro" id="IPR007172">
    <property type="entry name" value="DUF374"/>
</dbReference>
<proteinExistence type="predicted"/>
<evidence type="ECO:0000313" key="3">
    <source>
        <dbReference type="Proteomes" id="UP000215215"/>
    </source>
</evidence>
<dbReference type="SUPFAM" id="SSF69593">
    <property type="entry name" value="Glycerol-3-phosphate (1)-acyltransferase"/>
    <property type="match status" value="1"/>
</dbReference>
<organism evidence="2 3">
    <name type="scientific">candidate division WOR-3 bacterium JGI_Cruoil_03_44_89</name>
    <dbReference type="NCBI Taxonomy" id="1973748"/>
    <lineage>
        <taxon>Bacteria</taxon>
        <taxon>Bacteria division WOR-3</taxon>
    </lineage>
</organism>
<reference evidence="2 3" key="1">
    <citation type="submission" date="2017-07" db="EMBL/GenBank/DDBJ databases">
        <title>Recovery of genomes from metagenomes via a dereplication, aggregation, and scoring strategy.</title>
        <authorList>
            <person name="Sieber C.M."/>
            <person name="Probst A.J."/>
            <person name="Sharrar A."/>
            <person name="Thomas B.C."/>
            <person name="Hess M."/>
            <person name="Tringe S.G."/>
            <person name="Banfield J.F."/>
        </authorList>
    </citation>
    <scope>NUCLEOTIDE SEQUENCE [LARGE SCALE GENOMIC DNA]</scope>
    <source>
        <strain evidence="2">JGI_Cruoil_03_44_89</strain>
    </source>
</reference>
<gene>
    <name evidence="2" type="ORF">CH333_00820</name>
</gene>
<accession>A0A235BYQ4</accession>
<dbReference type="Proteomes" id="UP000215215">
    <property type="component" value="Unassembled WGS sequence"/>
</dbReference>
<protein>
    <recommendedName>
        <fullName evidence="1">DUF374 domain-containing protein</fullName>
    </recommendedName>
</protein>
<dbReference type="EMBL" id="NOZQ01000014">
    <property type="protein sequence ID" value="OYD17493.1"/>
    <property type="molecule type" value="Genomic_DNA"/>
</dbReference>
<dbReference type="AlphaFoldDB" id="A0A235BYQ4"/>
<name>A0A235BYQ4_UNCW3</name>
<evidence type="ECO:0000313" key="2">
    <source>
        <dbReference type="EMBL" id="OYD17493.1"/>
    </source>
</evidence>
<evidence type="ECO:0000259" key="1">
    <source>
        <dbReference type="Pfam" id="PF04028"/>
    </source>
</evidence>
<dbReference type="CDD" id="cd07983">
    <property type="entry name" value="LPLAT_DUF374-like"/>
    <property type="match status" value="1"/>
</dbReference>
<dbReference type="Pfam" id="PF04028">
    <property type="entry name" value="DUF374"/>
    <property type="match status" value="1"/>
</dbReference>
<comment type="caution">
    <text evidence="2">The sequence shown here is derived from an EMBL/GenBank/DDBJ whole genome shotgun (WGS) entry which is preliminary data.</text>
</comment>
<sequence length="198" mass="22577">MGFSEQKFKTVGIIGSLIVLILGKTLRIRILGDYPKKNVIFICWHGKFFPLIYKVRGRGVTVLVSRHRDGEFITRIIKRLGCNVVRGSSEDGSFVNLRELLRVNSKIAITPDGPRGERCRIKKGLLRFAKLTGYPIVPVGVRMERKYEFHSWDKFNLPLPFSKCVVKIGNPVNADEMGVHSLEILLNKIDGERDRIEK</sequence>